<accession>A0A7W7LJN9</accession>
<dbReference type="InterPro" id="IPR020806">
    <property type="entry name" value="PKS_PP-bd"/>
</dbReference>
<dbReference type="Pfam" id="PF00668">
    <property type="entry name" value="Condensation"/>
    <property type="match status" value="4"/>
</dbReference>
<dbReference type="SUPFAM" id="SSF56801">
    <property type="entry name" value="Acetyl-CoA synthetase-like"/>
    <property type="match status" value="3"/>
</dbReference>
<dbReference type="NCBIfam" id="TIGR01733">
    <property type="entry name" value="AA-adenyl-dom"/>
    <property type="match status" value="3"/>
</dbReference>
<dbReference type="SMART" id="SM00824">
    <property type="entry name" value="PKS_TE"/>
    <property type="match status" value="1"/>
</dbReference>
<dbReference type="FunFam" id="3.40.50.12780:FF:000012">
    <property type="entry name" value="Non-ribosomal peptide synthetase"/>
    <property type="match status" value="1"/>
</dbReference>
<dbReference type="SUPFAM" id="SSF52777">
    <property type="entry name" value="CoA-dependent acyltransferases"/>
    <property type="match status" value="8"/>
</dbReference>
<keyword evidence="4" id="KW-0597">Phosphoprotein</keyword>
<gene>
    <name evidence="8" type="ORF">FHS38_007031</name>
</gene>
<dbReference type="NCBIfam" id="TIGR01720">
    <property type="entry name" value="NRPS-para261"/>
    <property type="match status" value="1"/>
</dbReference>
<keyword evidence="5" id="KW-0677">Repeat</keyword>
<dbReference type="GO" id="GO:0008610">
    <property type="term" value="P:lipid biosynthetic process"/>
    <property type="evidence" value="ECO:0007669"/>
    <property type="project" value="UniProtKB-ARBA"/>
</dbReference>
<comment type="caution">
    <text evidence="8">The sequence shown here is derived from an EMBL/GenBank/DDBJ whole genome shotgun (WGS) entry which is preliminary data.</text>
</comment>
<dbReference type="RefSeq" id="WP_184740508.1">
    <property type="nucleotide sequence ID" value="NZ_BMRW01000032.1"/>
</dbReference>
<dbReference type="CDD" id="cd19534">
    <property type="entry name" value="E_NRPS"/>
    <property type="match status" value="1"/>
</dbReference>
<dbReference type="InterPro" id="IPR036736">
    <property type="entry name" value="ACP-like_sf"/>
</dbReference>
<dbReference type="FunFam" id="3.30.559.10:FF:000012">
    <property type="entry name" value="Non-ribosomal peptide synthetase"/>
    <property type="match status" value="1"/>
</dbReference>
<dbReference type="InterPro" id="IPR045851">
    <property type="entry name" value="AMP-bd_C_sf"/>
</dbReference>
<feature type="domain" description="Carrier" evidence="7">
    <location>
        <begin position="2518"/>
        <end position="2593"/>
    </location>
</feature>
<dbReference type="FunFam" id="1.10.1200.10:FF:000005">
    <property type="entry name" value="Nonribosomal peptide synthetase 1"/>
    <property type="match status" value="3"/>
</dbReference>
<dbReference type="Gene3D" id="3.40.50.1820">
    <property type="entry name" value="alpha/beta hydrolase"/>
    <property type="match status" value="1"/>
</dbReference>
<comment type="similarity">
    <text evidence="2">Belongs to the ATP-dependent AMP-binding enzyme family.</text>
</comment>
<dbReference type="CDD" id="cd05930">
    <property type="entry name" value="A_NRPS"/>
    <property type="match status" value="2"/>
</dbReference>
<dbReference type="FunFam" id="3.30.300.30:FF:000010">
    <property type="entry name" value="Enterobactin synthetase component F"/>
    <property type="match status" value="3"/>
</dbReference>
<dbReference type="SUPFAM" id="SSF53474">
    <property type="entry name" value="alpha/beta-Hydrolases"/>
    <property type="match status" value="1"/>
</dbReference>
<evidence type="ECO:0000256" key="6">
    <source>
        <dbReference type="ARBA" id="ARBA00023194"/>
    </source>
</evidence>
<dbReference type="InterPro" id="IPR010071">
    <property type="entry name" value="AA_adenyl_dom"/>
</dbReference>
<evidence type="ECO:0000313" key="8">
    <source>
        <dbReference type="EMBL" id="MBB4890938.1"/>
    </source>
</evidence>
<dbReference type="GO" id="GO:0031177">
    <property type="term" value="F:phosphopantetheine binding"/>
    <property type="evidence" value="ECO:0007669"/>
    <property type="project" value="InterPro"/>
</dbReference>
<dbReference type="GO" id="GO:0005829">
    <property type="term" value="C:cytosol"/>
    <property type="evidence" value="ECO:0007669"/>
    <property type="project" value="TreeGrafter"/>
</dbReference>
<evidence type="ECO:0000256" key="3">
    <source>
        <dbReference type="ARBA" id="ARBA00022450"/>
    </source>
</evidence>
<keyword evidence="3" id="KW-0596">Phosphopantetheine</keyword>
<keyword evidence="8" id="KW-0413">Isomerase</keyword>
<dbReference type="Pfam" id="PF13193">
    <property type="entry name" value="AMP-binding_C"/>
    <property type="match status" value="3"/>
</dbReference>
<dbReference type="InterPro" id="IPR001031">
    <property type="entry name" value="Thioesterase"/>
</dbReference>
<evidence type="ECO:0000256" key="2">
    <source>
        <dbReference type="ARBA" id="ARBA00006432"/>
    </source>
</evidence>
<dbReference type="InterPro" id="IPR025110">
    <property type="entry name" value="AMP-bd_C"/>
</dbReference>
<comment type="cofactor">
    <cofactor evidence="1">
        <name>pantetheine 4'-phosphate</name>
        <dbReference type="ChEBI" id="CHEBI:47942"/>
    </cofactor>
</comment>
<dbReference type="InterPro" id="IPR029058">
    <property type="entry name" value="AB_hydrolase_fold"/>
</dbReference>
<dbReference type="GO" id="GO:0044550">
    <property type="term" value="P:secondary metabolite biosynthetic process"/>
    <property type="evidence" value="ECO:0007669"/>
    <property type="project" value="UniProtKB-ARBA"/>
</dbReference>
<dbReference type="InterPro" id="IPR009081">
    <property type="entry name" value="PP-bd_ACP"/>
</dbReference>
<evidence type="ECO:0000256" key="4">
    <source>
        <dbReference type="ARBA" id="ARBA00022553"/>
    </source>
</evidence>
<dbReference type="InterPro" id="IPR001242">
    <property type="entry name" value="Condensation_dom"/>
</dbReference>
<dbReference type="Gene3D" id="3.30.559.30">
    <property type="entry name" value="Nonribosomal peptide synthetase, condensation domain"/>
    <property type="match status" value="4"/>
</dbReference>
<evidence type="ECO:0000256" key="1">
    <source>
        <dbReference type="ARBA" id="ARBA00001957"/>
    </source>
</evidence>
<dbReference type="InterPro" id="IPR023213">
    <property type="entry name" value="CAT-like_dom_sf"/>
</dbReference>
<dbReference type="FunFam" id="2.30.38.10:FF:000001">
    <property type="entry name" value="Non-ribosomal peptide synthetase PvdI"/>
    <property type="match status" value="3"/>
</dbReference>
<dbReference type="CDD" id="cd19540">
    <property type="entry name" value="LCL_NRPS-like"/>
    <property type="match status" value="1"/>
</dbReference>
<dbReference type="Pfam" id="PF00550">
    <property type="entry name" value="PP-binding"/>
    <property type="match status" value="3"/>
</dbReference>
<dbReference type="Gene3D" id="3.30.300.30">
    <property type="match status" value="3"/>
</dbReference>
<sequence length="3912" mass="421950">MTKDKEYAMKKSGLEDVLPLSPMQQGLLFHSMYDEEGGSDVYTIQLNFAIEGELEIAALRDAAAGVLRRHANLRAGFRSRKTGEPVQVIPREVELPWTDVDLSGLPEAERERELARLVAEDRARRFDLARPPLIRFTLVTVGSDRYQFLVTHHHILLDGWSFSRVLGELFELYGSKGDDSGLPRVTPYREYLAWLGRQDRAAAEAAWRLSLGGLDEPSLIAASEQSASDNGRRKHTVSLSAQQTAALGQAARQAGVTVNTVVQAAWATVLGQLTGRDDVVFGATVSGRPADIPGIESMVGLFINTLPVRVRIDPAETLSSLLTRIQDEQSELMQHQHLGLNEVQRLSGHSELFDTIVVFENFPVDEASLQKSSGALGIVASEIQDDTHYPLTIAVLVGETMELQLAYQPEVLGPELAESVADALVRLLTTVSDDVERPVGLRQLVSPEQAAGLLAGSLGADVPVPREEMLHDVLEWHAARTPDEIALVCGTERLSFAELNNRANRIARLLVQQGAGPERLVALALPRSADLVVALFAAIKSGAGYLPLDPEYPADRMAFLFEDASPACVITLTDIANGLPDSVADVPRVLLDDPEVERRLAGLPHGNLAQTERLAPVTADNLAYVIYTSGSTGRPKGVMVAHHGAMNLFHSLKADLFRRGTQAVGGRRLKASLTSTFTFDASVDGMMWMLDGHELHVISDEVRRDPEQMIRYVREERLDFVYFTPIYMEQLLAAGLMRTSGHRPHMLQCGAEAMSDALWQEFRSLPDLIGHNYYGPTETTVVALCCPVEQSPKPSIGRPLGNVRAYVLDSQLRLLPPGVSGELYIAGPYVTRGYLGRPALTSERFVSDPFGGPGERMYRTGDVVRRNAEGLVEYLGRADDQVKIRGFRIELGEIGAVLTDHESVAHGVVVVREDQPGNKRLVAYVVAASGAVADADVLRDHVAGLLPEYMVPAAFVVLDALPATANGKLDRKALPAPDFNHAVSGRGPRDPREEALCTLFAEVLGLEQVGVDDSFFELGGDSIVSIQLVSRARRAGLLFTPRDVFKQRTVEALAAIAQDVNDTKPDRATPDAGVGAVPLTPIIHHLRETGGPVDGFNQAMVVQVPGDYDLGTLTKALQAVLDHHDALRLRLSRPEGGAWALEITPRGSVRAEDLVHRVDAATAPLGETAQAAQERLSPGAGVTLQAVWFDAGPDTPGRLVLMAHHLVVDGVSWRILLPDLAAAYDAVAAGREPDLEPVGTSFRAWAQGLVEAASSEARVAELDVWTSMLQVEDPRLGSRPLDPGRDVVATSGGLSVSLPADVTGALLAQVPAVFHAGVNDILLTGFALAVSDWKRRRGLGGSGALIDLEGHGREELVPGADISRTVGWFTSMFPVNLDPGVSEHDWPDIWAGGPALGNAVKTIKEQLRALPDNGAGYGLLRHLNEETAATLAALPTPQISFNYLGRLGGSTSEEDGGTEDDLGGGADPRMPLTHVLGLNSIARETPEGPSLVATWAWPLELFSEDEVRDLAESWFRALRAIVAHAEGPGAGGHTPSDLSLVRLAQRDIDALETRQPQLADVLPLAPLQEGLLFHALYDQQGYDVYTVQFTFDIEGDLDSAALRAAAGNLLKRHANLRAGFQILDTGDAVQVIPSEVTVPWAELDLSGLPRSRREAEVARVLDEDRNRRFDLAAPPLMRFMLITLGAGRYVFTVTNHHILMDGWSFGALLGELFDMYNRKGDASGLPRVTPYRDYLAWLSRQDRTAAKAAWAKALDGLEEPTLLAPVDPTRKPVVPERVSKELPAEFAAALRETARAHGVTLNTLMGLAWAVTLGQLTGRDDVVFGTTVSGRPADIPGIESMVGLFINTLPVRVRIDPAETVGSLLTRLQDEQSELMPHQHVGLTDIREATGLGDLFDTLLVYENYPVDNDALAQSVGDLSVMSTEPLDATHYPIGVLVIPLGERLHVRADYRADVFGPEAAERIVARFLRVAQALTDPSRVIGELEPLSEEERRQQLFEWNDTAHEVPGATLPELFEAQAAATPDAEAVVSGDSRLTYAELNERANRLARRLLTRGVGPESYVGVVLSRTVELPVALLAVAKTGAAYLPVDPDYPADRIAYIFSNTQPVCMLADSDTAPKLPVDASSLVVVDDAAVRDAVATLPGTDLTDEDRTAPISPAHPVYVIYTSGSTGRPKGVVVEHRSLNLYLAWTRARFPAVSGRALVHSPVSFDLTVTGLLGTLTAGGCVHLTELDEDAAREDFEQPGFVKATPAHLGLLMALPERFSPSGELVLGGEALLGEVLDEWRRHHPGVTVINEYGPTEATVGCTEYRVEPGDSAPAGAVPMGRPIWNTQLYVLDARLRPVPVGVGGELYIGGDLLARGYLGRPDLTAGRFVANPFGGAGGRMYRTGDIVKWRADGQLEFVSRVDDQVKVRGFRIELGEIEAAAASHPAVGQVLVVVREDRPGDKRIVAYVIPAEEGGGPDPAELRGHLAATLPDYMVPSAYVVLESFPLTPNGKLDRKALPAPDFSGQVSSRGPRTAREETLCALFADILGLERIGIDDSFFELGGHSLLATRLVSRIRSAFEIELGVRAVFEEPTVAGLAGRLDSAGVSRQALGVMERPEAIPLSFAQRRLWFLNRFEGPNATYNIPLCTRLLGTLDLAALQAALGDVVARHESLRTVFPDVENRPRQQVLPVERTVPRLVVTDVTADDLDQEVSAAAQQGFDLAHDIPLRAHVFRVAADDHVLLIVMHHIASDGWSLTPLSRDLSSAYAARCAGTAPEWEPLPVQYADYTLWQRAVLGDESDPGSAMAGQLAFWREALSGVPEELPLPMDRPRPAVTDYRGGTAPLRIPPHVHQQVADLSRACGASVFMVVQAAVAALLGKLGAGTDIPIGTVIAGRTDEALDELVGFFINTLVLRTDLSGNPTFRELVERVKETDLAAYANQDVPFERLVEEINPVRSMARHPLFQVMLAFQNNSTERTDIPGARMLPHPVGLDVAKFDLSFDLGERFAPDGSPAGIEGAVQFATGLFDLSTVETLAARLEQLLDAVTAEPGRAITDVDVLSERERQRVLDEWNDTERAVEPVTLPGLFEAQVALTPAATAVESAGLSLGYAELNARANQLAHALIGRGVGPEQVVALALPRSVDIAVAQLAVVKAGAAFLPVDPDYPADRISYILDDSAPALLVTDSEHAARLPRHSVPQVLLDTVDLSAQRRDNPGVPLSLAHPAYVIYTSGSTGRPKGVVVTHHGLASFAAVEVERFDVTADSRVLQYASPSFDASVLELCMTYAAGATLVVPPPGPLAGEVLAEVLLERGVTHALIPPAALASVRSGDFPAFRSLVVGGDATSAELVDRWAPGRRMVNAYGPTESTVAATISDPLAAGTGTPTIGRPVHNTRVYVLDSGLRPVPAGVAGELYVTGAGLARGYLGRAALTSERFVACPFGGPGERMYRTGDIVRWTTDGQLSYLGRADNQVKVRGFRIELGEIESALVAHDQVAQVAVVIREEKPGEPALVAYVVPEAGAQAGQAELRRHVAASLPSYMVPSAFVRLDALPVTPNGKLDRKALPAPDLGELAGSRGPRTPQEEMLCGLFAEVLGLERVGIDGNFFELGGDSIVSLQLISRIRSVLGIKVSNRAVFETPTVAELVESLGTDSGRDGFEVLLPLRSGGDKPPLFTFHATGGLAWGYGEFLKQIRSEYPVYGLQARGFKPGEPLAENMAAMAADYVEQMRSVQPHGPYHLLGWSLGALTAQEVATQLQEQGEEIGLLVNLDQGPFEESLGDGRPEYTEQIVFRALLQVAGLDVDSIGDDVVLEYTQVMEMVSSRDSALGNLEPHHIDAFAKVMENNYRIVSDHRPKELKGDMMVVVSLYQHGDEAVPRMVDRWRPHVTGRIETHPVTASHHDLMSPGTASEIGRLVYDKLRSLD</sequence>
<protein>
    <submittedName>
        <fullName evidence="8">Aspartate racemase</fullName>
        <ecNumber evidence="8">5.1.1.13</ecNumber>
    </submittedName>
</protein>
<evidence type="ECO:0000313" key="9">
    <source>
        <dbReference type="Proteomes" id="UP000556436"/>
    </source>
</evidence>
<dbReference type="Proteomes" id="UP000556436">
    <property type="component" value="Unassembled WGS sequence"/>
</dbReference>
<evidence type="ECO:0000256" key="5">
    <source>
        <dbReference type="ARBA" id="ARBA00022737"/>
    </source>
</evidence>
<dbReference type="FunFam" id="3.40.50.980:FF:000001">
    <property type="entry name" value="Non-ribosomal peptide synthetase"/>
    <property type="match status" value="3"/>
</dbReference>
<dbReference type="InterPro" id="IPR000873">
    <property type="entry name" value="AMP-dep_synth/lig_dom"/>
</dbReference>
<dbReference type="CDD" id="cd17652">
    <property type="entry name" value="A_NRPS_CmdD_like"/>
    <property type="match status" value="1"/>
</dbReference>
<dbReference type="InterPro" id="IPR010060">
    <property type="entry name" value="NRPS_synth"/>
</dbReference>
<evidence type="ECO:0000259" key="7">
    <source>
        <dbReference type="PROSITE" id="PS50075"/>
    </source>
</evidence>
<dbReference type="GO" id="GO:0047689">
    <property type="term" value="F:aspartate racemase activity"/>
    <property type="evidence" value="ECO:0007669"/>
    <property type="project" value="UniProtKB-EC"/>
</dbReference>
<reference evidence="8 9" key="1">
    <citation type="submission" date="2020-08" db="EMBL/GenBank/DDBJ databases">
        <title>Genomic Encyclopedia of Type Strains, Phase III (KMG-III): the genomes of soil and plant-associated and newly described type strains.</title>
        <authorList>
            <person name="Whitman W."/>
        </authorList>
    </citation>
    <scope>NUCLEOTIDE SEQUENCE [LARGE SCALE GENOMIC DNA]</scope>
    <source>
        <strain evidence="8 9">CECT 3265</strain>
    </source>
</reference>
<dbReference type="Pfam" id="PF00501">
    <property type="entry name" value="AMP-binding"/>
    <property type="match status" value="3"/>
</dbReference>
<dbReference type="EMBL" id="JACHJG010000030">
    <property type="protein sequence ID" value="MBB4890938.1"/>
    <property type="molecule type" value="Genomic_DNA"/>
</dbReference>
<dbReference type="SMART" id="SM00823">
    <property type="entry name" value="PKS_PP"/>
    <property type="match status" value="3"/>
</dbReference>
<dbReference type="InterPro" id="IPR006162">
    <property type="entry name" value="Ppantetheine_attach_site"/>
</dbReference>
<dbReference type="InterPro" id="IPR020845">
    <property type="entry name" value="AMP-binding_CS"/>
</dbReference>
<dbReference type="PANTHER" id="PTHR45527">
    <property type="entry name" value="NONRIBOSOMAL PEPTIDE SYNTHETASE"/>
    <property type="match status" value="1"/>
</dbReference>
<dbReference type="PROSITE" id="PS00012">
    <property type="entry name" value="PHOSPHOPANTETHEINE"/>
    <property type="match status" value="3"/>
</dbReference>
<dbReference type="PROSITE" id="PS50075">
    <property type="entry name" value="CARRIER"/>
    <property type="match status" value="3"/>
</dbReference>
<proteinExistence type="inferred from homology"/>
<dbReference type="InterPro" id="IPR020802">
    <property type="entry name" value="TesA-like"/>
</dbReference>
<name>A0A7W7LJN9_STRNE</name>
<dbReference type="SUPFAM" id="SSF47336">
    <property type="entry name" value="ACP-like"/>
    <property type="match status" value="3"/>
</dbReference>
<dbReference type="GO" id="GO:0043041">
    <property type="term" value="P:amino acid activation for nonribosomal peptide biosynthetic process"/>
    <property type="evidence" value="ECO:0007669"/>
    <property type="project" value="TreeGrafter"/>
</dbReference>
<dbReference type="Gene3D" id="3.40.50.980">
    <property type="match status" value="6"/>
</dbReference>
<feature type="domain" description="Carrier" evidence="7">
    <location>
        <begin position="987"/>
        <end position="1061"/>
    </location>
</feature>
<dbReference type="SMART" id="SM01294">
    <property type="entry name" value="PKS_PP_betabranch"/>
    <property type="match status" value="1"/>
</dbReference>
<organism evidence="8 9">
    <name type="scientific">Streptomyces netropsis</name>
    <name type="common">Streptoverticillium netropsis</name>
    <dbReference type="NCBI Taxonomy" id="55404"/>
    <lineage>
        <taxon>Bacteria</taxon>
        <taxon>Bacillati</taxon>
        <taxon>Actinomycetota</taxon>
        <taxon>Actinomycetes</taxon>
        <taxon>Kitasatosporales</taxon>
        <taxon>Streptomycetaceae</taxon>
        <taxon>Streptomyces</taxon>
    </lineage>
</organism>
<feature type="domain" description="Carrier" evidence="7">
    <location>
        <begin position="3567"/>
        <end position="3642"/>
    </location>
</feature>
<dbReference type="CDD" id="cd19543">
    <property type="entry name" value="DCL_NRPS"/>
    <property type="match status" value="2"/>
</dbReference>
<dbReference type="Pfam" id="PF00975">
    <property type="entry name" value="Thioesterase"/>
    <property type="match status" value="1"/>
</dbReference>
<dbReference type="PROSITE" id="PS00455">
    <property type="entry name" value="AMP_BINDING"/>
    <property type="match status" value="3"/>
</dbReference>
<keyword evidence="9" id="KW-1185">Reference proteome</keyword>
<dbReference type="PANTHER" id="PTHR45527:SF1">
    <property type="entry name" value="FATTY ACID SYNTHASE"/>
    <property type="match status" value="1"/>
</dbReference>
<dbReference type="Gene3D" id="2.30.38.10">
    <property type="entry name" value="Luciferase, Domain 3"/>
    <property type="match status" value="3"/>
</dbReference>
<dbReference type="Gene3D" id="3.30.559.10">
    <property type="entry name" value="Chloramphenicol acetyltransferase-like domain"/>
    <property type="match status" value="4"/>
</dbReference>
<dbReference type="EC" id="5.1.1.13" evidence="8"/>
<dbReference type="Gene3D" id="1.10.1200.10">
    <property type="entry name" value="ACP-like"/>
    <property type="match status" value="2"/>
</dbReference>
<keyword evidence="6" id="KW-0045">Antibiotic biosynthesis</keyword>
<dbReference type="GO" id="GO:0017000">
    <property type="term" value="P:antibiotic biosynthetic process"/>
    <property type="evidence" value="ECO:0007669"/>
    <property type="project" value="UniProtKB-KW"/>
</dbReference>
<dbReference type="NCBIfam" id="NF003417">
    <property type="entry name" value="PRK04813.1"/>
    <property type="match status" value="3"/>
</dbReference>